<accession>A0A830ZWP9</accession>
<dbReference type="AlphaFoldDB" id="A0A830ZWP9"/>
<dbReference type="Proteomes" id="UP000005806">
    <property type="component" value="Unassembled WGS sequence"/>
</dbReference>
<protein>
    <submittedName>
        <fullName evidence="1">Uncharacterized protein</fullName>
    </submittedName>
</protein>
<name>A0A830ZWP9_MICAE</name>
<sequence length="38" mass="4434">MKKREINSVDPAFSYRYRPIYMRGSLLVKTDLTAEIGN</sequence>
<evidence type="ECO:0000313" key="1">
    <source>
        <dbReference type="EMBL" id="CCH94896.1"/>
    </source>
</evidence>
<organism evidence="1 2">
    <name type="scientific">Microcystis aeruginosa PCC 9432</name>
    <dbReference type="NCBI Taxonomy" id="1160280"/>
    <lineage>
        <taxon>Bacteria</taxon>
        <taxon>Bacillati</taxon>
        <taxon>Cyanobacteriota</taxon>
        <taxon>Cyanophyceae</taxon>
        <taxon>Oscillatoriophycideae</taxon>
        <taxon>Chroococcales</taxon>
        <taxon>Microcystaceae</taxon>
        <taxon>Microcystis</taxon>
    </lineage>
</organism>
<evidence type="ECO:0000313" key="2">
    <source>
        <dbReference type="Proteomes" id="UP000005806"/>
    </source>
</evidence>
<proteinExistence type="predicted"/>
<gene>
    <name evidence="1" type="ORF">MICCA_540017</name>
</gene>
<comment type="caution">
    <text evidence="1">The sequence shown here is derived from an EMBL/GenBank/DDBJ whole genome shotgun (WGS) entry which is preliminary data.</text>
</comment>
<dbReference type="EMBL" id="CAIH01000389">
    <property type="protein sequence ID" value="CCH94896.1"/>
    <property type="molecule type" value="Genomic_DNA"/>
</dbReference>
<reference evidence="1 2" key="1">
    <citation type="submission" date="2012-04" db="EMBL/GenBank/DDBJ databases">
        <authorList>
            <person name="Genoscope - CEA"/>
        </authorList>
    </citation>
    <scope>NUCLEOTIDE SEQUENCE [LARGE SCALE GENOMIC DNA]</scope>
    <source>
        <strain evidence="1 2">9432</strain>
    </source>
</reference>